<feature type="binding site" description="M1 metal binding site" evidence="13">
    <location>
        <position position="164"/>
    </location>
    <ligand>
        <name>Zn(2+)</name>
        <dbReference type="ChEBI" id="CHEBI:29105"/>
    </ligand>
</feature>
<feature type="transmembrane region" description="Helical" evidence="13">
    <location>
        <begin position="117"/>
        <end position="134"/>
    </location>
</feature>
<evidence type="ECO:0000256" key="3">
    <source>
        <dbReference type="ARBA" id="ARBA00022448"/>
    </source>
</evidence>
<evidence type="ECO:0000256" key="7">
    <source>
        <dbReference type="ARBA" id="ARBA00022833"/>
    </source>
</evidence>
<feature type="binding site" description="M2 metal binding site" evidence="13">
    <location>
        <position position="161"/>
    </location>
    <ligand>
        <name>Fe(2+)</name>
        <dbReference type="ChEBI" id="CHEBI:29033"/>
    </ligand>
</feature>
<accession>A0ABT7U4B0</accession>
<reference evidence="15" key="1">
    <citation type="submission" date="2023-07" db="EMBL/GenBank/DDBJ databases">
        <title>Identification and characterization of horizontal gene transfer across gut microbiota members of farm animals based on homology search.</title>
        <authorList>
            <person name="Schwarzerova J."/>
            <person name="Nykrynova M."/>
            <person name="Jureckova K."/>
            <person name="Cejkova D."/>
            <person name="Rychlik I."/>
        </authorList>
    </citation>
    <scope>NUCLEOTIDE SEQUENCE [LARGE SCALE GENOMIC DNA]</scope>
    <source>
        <strain evidence="15">ET4</strain>
    </source>
</reference>
<evidence type="ECO:0000256" key="10">
    <source>
        <dbReference type="ARBA" id="ARBA00023004"/>
    </source>
</evidence>
<feature type="binding site" description="M2 metal binding site" evidence="13">
    <location>
        <position position="135"/>
    </location>
    <ligand>
        <name>Fe(2+)</name>
        <dbReference type="ChEBI" id="CHEBI:29033"/>
    </ligand>
</feature>
<keyword evidence="4 13" id="KW-1003">Cell membrane</keyword>
<feature type="binding site" description="M1 metal binding site" evidence="13">
    <location>
        <position position="160"/>
    </location>
    <ligand>
        <name>Zn(2+)</name>
        <dbReference type="ChEBI" id="CHEBI:29105"/>
    </ligand>
</feature>
<feature type="transmembrane region" description="Helical" evidence="13">
    <location>
        <begin position="183"/>
        <end position="208"/>
    </location>
</feature>
<keyword evidence="11 13" id="KW-0406">Ion transport</keyword>
<keyword evidence="7 13" id="KW-0862">Zinc</keyword>
<evidence type="ECO:0000256" key="2">
    <source>
        <dbReference type="ARBA" id="ARBA00009703"/>
    </source>
</evidence>
<dbReference type="Proteomes" id="UP001228403">
    <property type="component" value="Unassembled WGS sequence"/>
</dbReference>
<feature type="transmembrane region" description="Helical" evidence="13">
    <location>
        <begin position="214"/>
        <end position="232"/>
    </location>
</feature>
<keyword evidence="9 13" id="KW-1133">Transmembrane helix</keyword>
<proteinExistence type="inferred from homology"/>
<evidence type="ECO:0000313" key="14">
    <source>
        <dbReference type="EMBL" id="MDM8145362.1"/>
    </source>
</evidence>
<name>A0ABT7U4B0_9BACE</name>
<comment type="catalytic activity">
    <reaction evidence="13">
        <text>Zn(2+)(in) = Zn(2+)(out)</text>
        <dbReference type="Rhea" id="RHEA:29351"/>
        <dbReference type="ChEBI" id="CHEBI:29105"/>
    </reaction>
</comment>
<comment type="caution">
    <text evidence="14">The sequence shown here is derived from an EMBL/GenBank/DDBJ whole genome shotgun (WGS) entry which is preliminary data.</text>
</comment>
<evidence type="ECO:0000256" key="4">
    <source>
        <dbReference type="ARBA" id="ARBA00022475"/>
    </source>
</evidence>
<dbReference type="PANTHER" id="PTHR11040:SF205">
    <property type="entry name" value="ZINC TRANSPORTER ZUPT"/>
    <property type="match status" value="1"/>
</dbReference>
<feature type="binding site" description="M2 metal binding site" evidence="13">
    <location>
        <position position="164"/>
    </location>
    <ligand>
        <name>Fe(2+)</name>
        <dbReference type="ChEBI" id="CHEBI:29033"/>
    </ligand>
</feature>
<dbReference type="EMBL" id="JAUDCF010000008">
    <property type="protein sequence ID" value="MDM8145362.1"/>
    <property type="molecule type" value="Genomic_DNA"/>
</dbReference>
<comment type="function">
    <text evidence="13">Mediates zinc uptake. May also transport other divalent cations.</text>
</comment>
<sequence>MEQESVWIALLLTLVAGMATGIGSLIAFLAKKTNTKFLSASLGLSAGVMIYVSFMELMPEASREFARIYSESTAQALMLGAFLSGILLIALIDRLVPEDENPHEVHSMEEHGGKSRLKRTGILMALAIGIHNFPEGLATFTTALTSMDIALPIVFAIAIHNIPEGIAVSVPIYHATGSRRKAFWYSFLSGLSEPVGALFGFLFLLPFWSVELNAFLLAFVSGIMVYISFDELLPGTEKYGHHHLGVGGVVLGMLIMGISLILL</sequence>
<keyword evidence="12 13" id="KW-0472">Membrane</keyword>
<keyword evidence="6" id="KW-0479">Metal-binding</keyword>
<keyword evidence="5 13" id="KW-0812">Transmembrane</keyword>
<evidence type="ECO:0000313" key="15">
    <source>
        <dbReference type="Proteomes" id="UP001228403"/>
    </source>
</evidence>
<evidence type="ECO:0000256" key="12">
    <source>
        <dbReference type="ARBA" id="ARBA00023136"/>
    </source>
</evidence>
<dbReference type="HAMAP" id="MF_00548">
    <property type="entry name" value="ZupT"/>
    <property type="match status" value="1"/>
</dbReference>
<feature type="binding site" description="M2 metal binding site" evidence="13">
    <location>
        <position position="132"/>
    </location>
    <ligand>
        <name>Fe(2+)</name>
        <dbReference type="ChEBI" id="CHEBI:29033"/>
    </ligand>
</feature>
<feature type="transmembrane region" description="Helical" evidence="13">
    <location>
        <begin position="6"/>
        <end position="30"/>
    </location>
</feature>
<dbReference type="PANTHER" id="PTHR11040">
    <property type="entry name" value="ZINC/IRON TRANSPORTER"/>
    <property type="match status" value="1"/>
</dbReference>
<dbReference type="InterPro" id="IPR003689">
    <property type="entry name" value="ZIP"/>
</dbReference>
<evidence type="ECO:0000256" key="9">
    <source>
        <dbReference type="ARBA" id="ARBA00022989"/>
    </source>
</evidence>
<gene>
    <name evidence="13 14" type="primary">zupT</name>
    <name evidence="14" type="ORF">QUW02_05390</name>
</gene>
<dbReference type="InterPro" id="IPR023498">
    <property type="entry name" value="Zn_transptr_ZupT"/>
</dbReference>
<comment type="subcellular location">
    <subcellularLocation>
        <location evidence="1 13">Cell membrane</location>
        <topology evidence="1 13">Multi-pass membrane protein</topology>
    </subcellularLocation>
</comment>
<keyword evidence="10" id="KW-0408">Iron</keyword>
<dbReference type="NCBIfam" id="NF003243">
    <property type="entry name" value="PRK04201.1"/>
    <property type="match status" value="1"/>
</dbReference>
<dbReference type="Pfam" id="PF02535">
    <property type="entry name" value="Zip"/>
    <property type="match status" value="1"/>
</dbReference>
<feature type="transmembrane region" description="Helical" evidence="13">
    <location>
        <begin position="140"/>
        <end position="162"/>
    </location>
</feature>
<feature type="transmembrane region" description="Helical" evidence="13">
    <location>
        <begin position="37"/>
        <end position="54"/>
    </location>
</feature>
<feature type="transmembrane region" description="Helical" evidence="13">
    <location>
        <begin position="74"/>
        <end position="96"/>
    </location>
</feature>
<evidence type="ECO:0000256" key="5">
    <source>
        <dbReference type="ARBA" id="ARBA00022692"/>
    </source>
</evidence>
<keyword evidence="8 13" id="KW-0864">Zinc transport</keyword>
<evidence type="ECO:0000256" key="13">
    <source>
        <dbReference type="HAMAP-Rule" id="MF_00548"/>
    </source>
</evidence>
<evidence type="ECO:0000256" key="8">
    <source>
        <dbReference type="ARBA" id="ARBA00022906"/>
    </source>
</evidence>
<keyword evidence="3 13" id="KW-0813">Transport</keyword>
<comment type="similarity">
    <text evidence="2 13">Belongs to the ZIP transporter (TC 2.A.5) family. ZupT subfamily.</text>
</comment>
<evidence type="ECO:0000256" key="11">
    <source>
        <dbReference type="ARBA" id="ARBA00023065"/>
    </source>
</evidence>
<feature type="transmembrane region" description="Helical" evidence="13">
    <location>
        <begin position="244"/>
        <end position="262"/>
    </location>
</feature>
<feature type="binding site" description="M2 metal binding site" evidence="13">
    <location>
        <position position="193"/>
    </location>
    <ligand>
        <name>Fe(2+)</name>
        <dbReference type="ChEBI" id="CHEBI:29033"/>
    </ligand>
</feature>
<protein>
    <recommendedName>
        <fullName evidence="13">Zinc transporter ZupT</fullName>
    </recommendedName>
</protein>
<evidence type="ECO:0000256" key="6">
    <source>
        <dbReference type="ARBA" id="ARBA00022723"/>
    </source>
</evidence>
<evidence type="ECO:0000256" key="1">
    <source>
        <dbReference type="ARBA" id="ARBA00004651"/>
    </source>
</evidence>
<keyword evidence="15" id="KW-1185">Reference proteome</keyword>
<feature type="binding site" description="M1 metal binding site" evidence="13">
    <location>
        <position position="135"/>
    </location>
    <ligand>
        <name>Zn(2+)</name>
        <dbReference type="ChEBI" id="CHEBI:29105"/>
    </ligand>
</feature>
<organism evidence="14 15">
    <name type="scientific">Bacteroides eggerthii</name>
    <dbReference type="NCBI Taxonomy" id="28111"/>
    <lineage>
        <taxon>Bacteria</taxon>
        <taxon>Pseudomonadati</taxon>
        <taxon>Bacteroidota</taxon>
        <taxon>Bacteroidia</taxon>
        <taxon>Bacteroidales</taxon>
        <taxon>Bacteroidaceae</taxon>
        <taxon>Bacteroides</taxon>
    </lineage>
</organism>